<dbReference type="PROSITE" id="PS51704">
    <property type="entry name" value="GP_PDE"/>
    <property type="match status" value="1"/>
</dbReference>
<evidence type="ECO:0000259" key="1">
    <source>
        <dbReference type="PROSITE" id="PS51704"/>
    </source>
</evidence>
<dbReference type="PANTHER" id="PTHR46211">
    <property type="entry name" value="GLYCEROPHOSPHORYL DIESTER PHOSPHODIESTERASE"/>
    <property type="match status" value="1"/>
</dbReference>
<dbReference type="SUPFAM" id="SSF51695">
    <property type="entry name" value="PLC-like phosphodiesterases"/>
    <property type="match status" value="1"/>
</dbReference>
<dbReference type="RefSeq" id="WP_055639138.1">
    <property type="nucleotide sequence ID" value="NZ_JBIRRP010000008.1"/>
</dbReference>
<accession>A0A101TA03</accession>
<dbReference type="Pfam" id="PF03009">
    <property type="entry name" value="GDPD"/>
    <property type="match status" value="1"/>
</dbReference>
<organism evidence="2 3">
    <name type="scientific">Streptomyces griseoruber</name>
    <dbReference type="NCBI Taxonomy" id="1943"/>
    <lineage>
        <taxon>Bacteria</taxon>
        <taxon>Bacillati</taxon>
        <taxon>Actinomycetota</taxon>
        <taxon>Actinomycetes</taxon>
        <taxon>Kitasatosporales</taxon>
        <taxon>Streptomycetaceae</taxon>
        <taxon>Streptomyces</taxon>
    </lineage>
</organism>
<keyword evidence="3" id="KW-1185">Reference proteome</keyword>
<gene>
    <name evidence="2" type="ORF">AQJ64_03025</name>
</gene>
<name>A0A101TA03_9ACTN</name>
<dbReference type="Proteomes" id="UP000052982">
    <property type="component" value="Unassembled WGS sequence"/>
</dbReference>
<dbReference type="GO" id="GO:0006629">
    <property type="term" value="P:lipid metabolic process"/>
    <property type="evidence" value="ECO:0007669"/>
    <property type="project" value="InterPro"/>
</dbReference>
<protein>
    <submittedName>
        <fullName evidence="2">Glycerophosphodiester phosphodiesterase</fullName>
    </submittedName>
</protein>
<dbReference type="GO" id="GO:0008081">
    <property type="term" value="F:phosphoric diester hydrolase activity"/>
    <property type="evidence" value="ECO:0007669"/>
    <property type="project" value="InterPro"/>
</dbReference>
<dbReference type="AlphaFoldDB" id="A0A101TA03"/>
<dbReference type="InterPro" id="IPR017946">
    <property type="entry name" value="PLC-like_Pdiesterase_TIM-brl"/>
</dbReference>
<reference evidence="2 3" key="1">
    <citation type="submission" date="2015-10" db="EMBL/GenBank/DDBJ databases">
        <title>Draft genome sequence of Streptomyces griseoruber DSM 40281, type strain for the species Streptomyces griseoruber.</title>
        <authorList>
            <person name="Ruckert C."/>
            <person name="Winkler A."/>
            <person name="Kalinowski J."/>
            <person name="Kampfer P."/>
            <person name="Glaeser S."/>
        </authorList>
    </citation>
    <scope>NUCLEOTIDE SEQUENCE [LARGE SCALE GENOMIC DNA]</scope>
    <source>
        <strain evidence="2 3">DSM 40281</strain>
    </source>
</reference>
<evidence type="ECO:0000313" key="2">
    <source>
        <dbReference type="EMBL" id="KUN88479.1"/>
    </source>
</evidence>
<feature type="domain" description="GP-PDE" evidence="1">
    <location>
        <begin position="2"/>
        <end position="236"/>
    </location>
</feature>
<dbReference type="STRING" id="1943.AQJ64_03025"/>
<dbReference type="EMBL" id="LMWW01000004">
    <property type="protein sequence ID" value="KUN88479.1"/>
    <property type="molecule type" value="Genomic_DNA"/>
</dbReference>
<evidence type="ECO:0000313" key="3">
    <source>
        <dbReference type="Proteomes" id="UP000052982"/>
    </source>
</evidence>
<proteinExistence type="predicted"/>
<comment type="caution">
    <text evidence="2">The sequence shown here is derived from an EMBL/GenBank/DDBJ whole genome shotgun (WGS) entry which is preliminary data.</text>
</comment>
<dbReference type="InterPro" id="IPR030395">
    <property type="entry name" value="GP_PDE_dom"/>
</dbReference>
<dbReference type="Gene3D" id="3.20.20.190">
    <property type="entry name" value="Phosphatidylinositol (PI) phosphodiesterase"/>
    <property type="match status" value="1"/>
</dbReference>
<sequence>MPAVSAHRGGSERGRAATLRAYEDAVGSGAEYAEFDIRRTADGVLVVHHDARAGGPTGPPVGRITYTELCGRAGYDVPAVEEVMALVAGRLAGHLDLKETGYEHEVVDRAVALLGRDGFVATTLEDRSVAAITRAFPGVRTALSLGRDRREVGLARLAATRAGELFPLRRLRACGAHGVAVHHLLARATVLRRAARHGLFTLVWTVNDDPGLRRFLADTRVDVLVTDRPRRAVALRDETRRTLAEGHPPEGAAPTPH</sequence>
<dbReference type="PANTHER" id="PTHR46211:SF1">
    <property type="entry name" value="GLYCEROPHOSPHODIESTER PHOSPHODIESTERASE, CYTOPLASMIC"/>
    <property type="match status" value="1"/>
</dbReference>